<evidence type="ECO:0000256" key="9">
    <source>
        <dbReference type="ARBA" id="ARBA00023136"/>
    </source>
</evidence>
<keyword evidence="7 14" id="KW-1133">Transmembrane helix</keyword>
<protein>
    <recommendedName>
        <fullName evidence="11 14">Protoheme IX farnesyltransferase</fullName>
        <ecNumber evidence="3 14">2.5.1.141</ecNumber>
    </recommendedName>
    <alternativeName>
        <fullName evidence="12 14">Heme B farnesyltransferase</fullName>
    </alternativeName>
    <alternativeName>
        <fullName evidence="10 14">Heme O synthase</fullName>
    </alternativeName>
</protein>
<dbReference type="UniPathway" id="UPA00834">
    <property type="reaction ID" value="UER00712"/>
</dbReference>
<dbReference type="NCBIfam" id="TIGR01473">
    <property type="entry name" value="cyoE_ctaB"/>
    <property type="match status" value="1"/>
</dbReference>
<feature type="transmembrane region" description="Helical" evidence="14">
    <location>
        <begin position="230"/>
        <end position="248"/>
    </location>
</feature>
<comment type="function">
    <text evidence="14">Converts heme B (protoheme IX) to heme O by substitution of the vinyl group on carbon 2 of heme B porphyrin ring with a hydroxyethyl farnesyl side group.</text>
</comment>
<evidence type="ECO:0000256" key="5">
    <source>
        <dbReference type="ARBA" id="ARBA00022679"/>
    </source>
</evidence>
<feature type="transmembrane region" description="Helical" evidence="14">
    <location>
        <begin position="132"/>
        <end position="151"/>
    </location>
</feature>
<name>A0A537LRS5_9BACT</name>
<comment type="miscellaneous">
    <text evidence="14">Carbon 2 of the heme B porphyrin ring is defined according to the Fischer nomenclature.</text>
</comment>
<evidence type="ECO:0000256" key="8">
    <source>
        <dbReference type="ARBA" id="ARBA00023133"/>
    </source>
</evidence>
<dbReference type="CDD" id="cd13957">
    <property type="entry name" value="PT_UbiA_Cox10"/>
    <property type="match status" value="1"/>
</dbReference>
<comment type="subcellular location">
    <subcellularLocation>
        <location evidence="1 14">Cell membrane</location>
        <topology evidence="1 14">Multi-pass membrane protein</topology>
    </subcellularLocation>
</comment>
<dbReference type="InterPro" id="IPR044878">
    <property type="entry name" value="UbiA_sf"/>
</dbReference>
<gene>
    <name evidence="14" type="primary">ctaB</name>
    <name evidence="15" type="ORF">E6G98_07210</name>
</gene>
<evidence type="ECO:0000256" key="14">
    <source>
        <dbReference type="HAMAP-Rule" id="MF_00154"/>
    </source>
</evidence>
<evidence type="ECO:0000313" key="15">
    <source>
        <dbReference type="EMBL" id="TMJ10642.1"/>
    </source>
</evidence>
<dbReference type="EC" id="2.5.1.141" evidence="3 14"/>
<dbReference type="GO" id="GO:0008495">
    <property type="term" value="F:protoheme IX farnesyltransferase activity"/>
    <property type="evidence" value="ECO:0007669"/>
    <property type="project" value="UniProtKB-UniRule"/>
</dbReference>
<comment type="pathway">
    <text evidence="2 14">Porphyrin-containing compound metabolism; heme O biosynthesis; heme O from protoheme: step 1/1.</text>
</comment>
<keyword evidence="9 14" id="KW-0472">Membrane</keyword>
<dbReference type="PROSITE" id="PS00943">
    <property type="entry name" value="UBIA"/>
    <property type="match status" value="1"/>
</dbReference>
<dbReference type="Proteomes" id="UP000315217">
    <property type="component" value="Unassembled WGS sequence"/>
</dbReference>
<feature type="transmembrane region" description="Helical" evidence="14">
    <location>
        <begin position="260"/>
        <end position="277"/>
    </location>
</feature>
<dbReference type="NCBIfam" id="NF003349">
    <property type="entry name" value="PRK04375.1-2"/>
    <property type="match status" value="1"/>
</dbReference>
<feature type="transmembrane region" description="Helical" evidence="14">
    <location>
        <begin position="157"/>
        <end position="180"/>
    </location>
</feature>
<proteinExistence type="inferred from homology"/>
<dbReference type="FunFam" id="1.10.357.140:FF:000001">
    <property type="entry name" value="Protoheme IX farnesyltransferase"/>
    <property type="match status" value="1"/>
</dbReference>
<comment type="similarity">
    <text evidence="14">Belongs to the UbiA prenyltransferase family. Protoheme IX farnesyltransferase subfamily.</text>
</comment>
<keyword evidence="4 14" id="KW-1003">Cell membrane</keyword>
<evidence type="ECO:0000256" key="13">
    <source>
        <dbReference type="ARBA" id="ARBA00047690"/>
    </source>
</evidence>
<accession>A0A537LRS5</accession>
<evidence type="ECO:0000256" key="1">
    <source>
        <dbReference type="ARBA" id="ARBA00004651"/>
    </source>
</evidence>
<dbReference type="InterPro" id="IPR030470">
    <property type="entry name" value="UbiA_prenylTrfase_CS"/>
</dbReference>
<evidence type="ECO:0000313" key="16">
    <source>
        <dbReference type="Proteomes" id="UP000315217"/>
    </source>
</evidence>
<feature type="transmembrane region" description="Helical" evidence="14">
    <location>
        <begin position="36"/>
        <end position="57"/>
    </location>
</feature>
<dbReference type="PANTHER" id="PTHR43448:SF7">
    <property type="entry name" value="4-HYDROXYBENZOATE SOLANESYLTRANSFERASE"/>
    <property type="match status" value="1"/>
</dbReference>
<dbReference type="PANTHER" id="PTHR43448">
    <property type="entry name" value="PROTOHEME IX FARNESYLTRANSFERASE, MITOCHONDRIAL"/>
    <property type="match status" value="1"/>
</dbReference>
<dbReference type="GO" id="GO:0005886">
    <property type="term" value="C:plasma membrane"/>
    <property type="evidence" value="ECO:0007669"/>
    <property type="project" value="UniProtKB-SubCell"/>
</dbReference>
<organism evidence="15 16">
    <name type="scientific">Candidatus Segetimicrobium genomatis</name>
    <dbReference type="NCBI Taxonomy" id="2569760"/>
    <lineage>
        <taxon>Bacteria</taxon>
        <taxon>Bacillati</taxon>
        <taxon>Candidatus Sysuimicrobiota</taxon>
        <taxon>Candidatus Sysuimicrobiia</taxon>
        <taxon>Candidatus Sysuimicrobiales</taxon>
        <taxon>Candidatus Segetimicrobiaceae</taxon>
        <taxon>Candidatus Segetimicrobium</taxon>
    </lineage>
</organism>
<keyword evidence="8 14" id="KW-0350">Heme biosynthesis</keyword>
<comment type="caution">
    <text evidence="15">The sequence shown here is derived from an EMBL/GenBank/DDBJ whole genome shotgun (WGS) entry which is preliminary data.</text>
</comment>
<evidence type="ECO:0000256" key="11">
    <source>
        <dbReference type="ARBA" id="ARBA00040810"/>
    </source>
</evidence>
<keyword evidence="6 14" id="KW-0812">Transmembrane</keyword>
<evidence type="ECO:0000256" key="4">
    <source>
        <dbReference type="ARBA" id="ARBA00022475"/>
    </source>
</evidence>
<dbReference type="InterPro" id="IPR000537">
    <property type="entry name" value="UbiA_prenyltransferase"/>
</dbReference>
<sequence>MDYVALTKPRIIVLLLVTAFASMLIAAPGRISPWLIFFTLAGGAMSAGSANAINQVLERDIDALMSRTRRRPIPAGRVSPPYAFAFAVLLGTVAFVEMAVLVNLLAAVLSLAALLFYVFVYTVWLKRSTPQNIVIGGAAGAVPPLVGWAAATGHLSLTAILLFVIVFLWTPPHFWALALFRRDDYALAHVPMLPVVAGETETRRQIVIYTVVLVLVTFLLYPVARLGPVYLLSAGFLGAAFVMLAVRLQRQQTTAAAVRVFGYSIFYLGLLFAAMVADRLLQA</sequence>
<dbReference type="Pfam" id="PF01040">
    <property type="entry name" value="UbiA"/>
    <property type="match status" value="1"/>
</dbReference>
<keyword evidence="5 14" id="KW-0808">Transferase</keyword>
<dbReference type="InterPro" id="IPR006369">
    <property type="entry name" value="Protohaem_IX_farnesylTrfase"/>
</dbReference>
<evidence type="ECO:0000256" key="2">
    <source>
        <dbReference type="ARBA" id="ARBA00004919"/>
    </source>
</evidence>
<feature type="transmembrane region" description="Helical" evidence="14">
    <location>
        <begin position="78"/>
        <end position="96"/>
    </location>
</feature>
<reference evidence="15 16" key="1">
    <citation type="journal article" date="2019" name="Nat. Microbiol.">
        <title>Mediterranean grassland soil C-N compound turnover is dependent on rainfall and depth, and is mediated by genomically divergent microorganisms.</title>
        <authorList>
            <person name="Diamond S."/>
            <person name="Andeer P.F."/>
            <person name="Li Z."/>
            <person name="Crits-Christoph A."/>
            <person name="Burstein D."/>
            <person name="Anantharaman K."/>
            <person name="Lane K.R."/>
            <person name="Thomas B.C."/>
            <person name="Pan C."/>
            <person name="Northen T.R."/>
            <person name="Banfield J.F."/>
        </authorList>
    </citation>
    <scope>NUCLEOTIDE SEQUENCE [LARGE SCALE GENOMIC DNA]</scope>
    <source>
        <strain evidence="15">NP_1</strain>
    </source>
</reference>
<dbReference type="Gene3D" id="1.10.357.140">
    <property type="entry name" value="UbiA prenyltransferase"/>
    <property type="match status" value="1"/>
</dbReference>
<evidence type="ECO:0000256" key="7">
    <source>
        <dbReference type="ARBA" id="ARBA00022989"/>
    </source>
</evidence>
<dbReference type="EMBL" id="VBAI01000109">
    <property type="protein sequence ID" value="TMJ10642.1"/>
    <property type="molecule type" value="Genomic_DNA"/>
</dbReference>
<evidence type="ECO:0000256" key="12">
    <source>
        <dbReference type="ARBA" id="ARBA00042475"/>
    </source>
</evidence>
<feature type="transmembrane region" description="Helical" evidence="14">
    <location>
        <begin position="206"/>
        <end position="224"/>
    </location>
</feature>
<comment type="catalytic activity">
    <reaction evidence="13 14">
        <text>heme b + (2E,6E)-farnesyl diphosphate + H2O = Fe(II)-heme o + diphosphate</text>
        <dbReference type="Rhea" id="RHEA:28070"/>
        <dbReference type="ChEBI" id="CHEBI:15377"/>
        <dbReference type="ChEBI" id="CHEBI:33019"/>
        <dbReference type="ChEBI" id="CHEBI:60344"/>
        <dbReference type="ChEBI" id="CHEBI:60530"/>
        <dbReference type="ChEBI" id="CHEBI:175763"/>
        <dbReference type="EC" id="2.5.1.141"/>
    </reaction>
</comment>
<dbReference type="GO" id="GO:0048034">
    <property type="term" value="P:heme O biosynthetic process"/>
    <property type="evidence" value="ECO:0007669"/>
    <property type="project" value="UniProtKB-UniRule"/>
</dbReference>
<feature type="transmembrane region" description="Helical" evidence="14">
    <location>
        <begin position="102"/>
        <end position="125"/>
    </location>
</feature>
<evidence type="ECO:0000256" key="10">
    <source>
        <dbReference type="ARBA" id="ARBA00030253"/>
    </source>
</evidence>
<dbReference type="AlphaFoldDB" id="A0A537LRS5"/>
<evidence type="ECO:0000256" key="3">
    <source>
        <dbReference type="ARBA" id="ARBA00012292"/>
    </source>
</evidence>
<evidence type="ECO:0000256" key="6">
    <source>
        <dbReference type="ARBA" id="ARBA00022692"/>
    </source>
</evidence>
<dbReference type="HAMAP" id="MF_00154">
    <property type="entry name" value="CyoE_CtaB"/>
    <property type="match status" value="1"/>
</dbReference>